<evidence type="ECO:0000313" key="2">
    <source>
        <dbReference type="Proteomes" id="UP000011988"/>
    </source>
</evidence>
<dbReference type="OrthoDB" id="334412at2"/>
<dbReference type="Proteomes" id="UP000011988">
    <property type="component" value="Unassembled WGS sequence"/>
</dbReference>
<protein>
    <submittedName>
        <fullName evidence="1">Uncharacterized protein</fullName>
    </submittedName>
</protein>
<dbReference type="EMBL" id="ANIK01000113">
    <property type="protein sequence ID" value="EMJ91170.1"/>
    <property type="molecule type" value="Genomic_DNA"/>
</dbReference>
<evidence type="ECO:0000313" key="1">
    <source>
        <dbReference type="EMBL" id="EMJ91170.1"/>
    </source>
</evidence>
<sequence length="330" mass="38012">MRRFNPVKVEDCRYKEIKHRCKIGISMGESCPPNCRQNLLPNEWSREIRQSCIAGEKMAAFAEGRAGINVGASAFLQAHPLVLEEFISRGDVYFEVLRYFLSIIEPEKIKEIIDAFSNKLLYKIIIYEYNIFQQTEDERKRLRKTASFLDLKSNAYWASLSSKRICSFIAYCLKEAKDPEFASQFLIVLPPDAVSDLKNIAGLNVEEEKELYLSLKDGIYELPIQSPGIYRHILALFEDDPEIFLILSTMEELVLRKQEIIESSHVILEKYKSGKLNHQSLFADLSALEPEITMEILGIFEEKGMLGRSEKNLIKELLSKHNKGFKNEIT</sequence>
<name>M6CY17_9LEPT</name>
<comment type="caution">
    <text evidence="1">The sequence shown here is derived from an EMBL/GenBank/DDBJ whole genome shotgun (WGS) entry which is preliminary data.</text>
</comment>
<accession>M6CY17</accession>
<reference evidence="1 2" key="1">
    <citation type="submission" date="2013-01" db="EMBL/GenBank/DDBJ databases">
        <authorList>
            <person name="Harkins D.M."/>
            <person name="Durkin A.S."/>
            <person name="Brinkac L.M."/>
            <person name="Haft D.H."/>
            <person name="Selengut J.D."/>
            <person name="Sanka R."/>
            <person name="DePew J."/>
            <person name="Purushe J."/>
            <person name="Galloway R.L."/>
            <person name="Vinetz J.M."/>
            <person name="Sutton G.G."/>
            <person name="Nierman W.C."/>
            <person name="Fouts D.E."/>
        </authorList>
    </citation>
    <scope>NUCLEOTIDE SEQUENCE [LARGE SCALE GENOMIC DNA]</scope>
    <source>
        <strain evidence="1 2">79601</strain>
    </source>
</reference>
<proteinExistence type="predicted"/>
<organism evidence="1 2">
    <name type="scientific">Leptospira alstonii serovar Sichuan str. 79601</name>
    <dbReference type="NCBI Taxonomy" id="1218565"/>
    <lineage>
        <taxon>Bacteria</taxon>
        <taxon>Pseudomonadati</taxon>
        <taxon>Spirochaetota</taxon>
        <taxon>Spirochaetia</taxon>
        <taxon>Leptospirales</taxon>
        <taxon>Leptospiraceae</taxon>
        <taxon>Leptospira</taxon>
    </lineage>
</organism>
<gene>
    <name evidence="1" type="ORF">LEP1GSC194_3434</name>
</gene>
<dbReference type="AlphaFoldDB" id="M6CY17"/>
<dbReference type="PATRIC" id="fig|1218565.3.peg.4140"/>